<dbReference type="InterPro" id="IPR036291">
    <property type="entry name" value="NAD(P)-bd_dom_sf"/>
</dbReference>
<accession>A0A1T5HNL2</accession>
<evidence type="ECO:0000259" key="1">
    <source>
        <dbReference type="Pfam" id="PF01370"/>
    </source>
</evidence>
<evidence type="ECO:0000313" key="2">
    <source>
        <dbReference type="EMBL" id="SKC22217.1"/>
    </source>
</evidence>
<proteinExistence type="predicted"/>
<reference evidence="2 3" key="1">
    <citation type="submission" date="2017-02" db="EMBL/GenBank/DDBJ databases">
        <authorList>
            <person name="Peterson S.W."/>
        </authorList>
    </citation>
    <scope>NUCLEOTIDE SEQUENCE [LARGE SCALE GENOMIC DNA]</scope>
    <source>
        <strain evidence="2 3">DSM 24412</strain>
    </source>
</reference>
<dbReference type="GO" id="GO:0004029">
    <property type="term" value="F:aldehyde dehydrogenase (NAD+) activity"/>
    <property type="evidence" value="ECO:0007669"/>
    <property type="project" value="TreeGrafter"/>
</dbReference>
<dbReference type="GO" id="GO:0005737">
    <property type="term" value="C:cytoplasm"/>
    <property type="evidence" value="ECO:0007669"/>
    <property type="project" value="TreeGrafter"/>
</dbReference>
<dbReference type="SUPFAM" id="SSF51735">
    <property type="entry name" value="NAD(P)-binding Rossmann-fold domains"/>
    <property type="match status" value="1"/>
</dbReference>
<gene>
    <name evidence="2" type="ORF">SAMN03080601_02531</name>
</gene>
<sequence length="345" mass="39014">MILVTGGTGLVGSHLLYHLTNEGLQVKAIYRKQSNLEEVKQIFAFYNQNWEQLFNRIQWVEADLSDYYALEDALQGVKQVYHAAAKVSFNPGESDKMLKTNTEGTANLMNACLKQNVEKVCYVSSISSLGKQIDGGLITEEVEWQPDDYRSAYSYSKFRAEMEVWRASKEGLNVVIVNPSVIIGPVNWLRSSGRLFYSVKRGMPFYTYGATGFVDVRDVAKAIYLLMNSDAVNERFILNGENLPFSDFFKMVAKVMNKKPPFIKVSKCITEIGWRVNLMLCFLVGKSPAITKDSARAAQSVSKYSADKFSKRYDFTFMSIDESVKNAAKWFKIIEANNGKIPKIC</sequence>
<dbReference type="InterPro" id="IPR001509">
    <property type="entry name" value="Epimerase_deHydtase"/>
</dbReference>
<dbReference type="AlphaFoldDB" id="A0A1T5HNL2"/>
<dbReference type="STRING" id="889453.SAMN03080601_02531"/>
<dbReference type="EMBL" id="FUYV01000015">
    <property type="protein sequence ID" value="SKC22217.1"/>
    <property type="molecule type" value="Genomic_DNA"/>
</dbReference>
<dbReference type="RefSeq" id="WP_079558235.1">
    <property type="nucleotide sequence ID" value="NZ_CP021904.1"/>
</dbReference>
<dbReference type="OrthoDB" id="596910at2"/>
<protein>
    <submittedName>
        <fullName evidence="2">Nucleoside-diphosphate-sugar epimerase</fullName>
    </submittedName>
</protein>
<name>A0A1T5HNL2_9BACT</name>
<dbReference type="Proteomes" id="UP000191055">
    <property type="component" value="Unassembled WGS sequence"/>
</dbReference>
<dbReference type="Pfam" id="PF01370">
    <property type="entry name" value="Epimerase"/>
    <property type="match status" value="1"/>
</dbReference>
<feature type="domain" description="NAD-dependent epimerase/dehydratase" evidence="1">
    <location>
        <begin position="2"/>
        <end position="230"/>
    </location>
</feature>
<dbReference type="PANTHER" id="PTHR48079">
    <property type="entry name" value="PROTEIN YEEZ"/>
    <property type="match status" value="1"/>
</dbReference>
<dbReference type="InterPro" id="IPR051783">
    <property type="entry name" value="NAD(P)-dependent_oxidoreduct"/>
</dbReference>
<dbReference type="Gene3D" id="3.40.50.720">
    <property type="entry name" value="NAD(P)-binding Rossmann-like Domain"/>
    <property type="match status" value="1"/>
</dbReference>
<dbReference type="KEGG" id="asx:CDL62_09385"/>
<organism evidence="2 3">
    <name type="scientific">Alkalitalea saponilacus</name>
    <dbReference type="NCBI Taxonomy" id="889453"/>
    <lineage>
        <taxon>Bacteria</taxon>
        <taxon>Pseudomonadati</taxon>
        <taxon>Bacteroidota</taxon>
        <taxon>Bacteroidia</taxon>
        <taxon>Marinilabiliales</taxon>
        <taxon>Marinilabiliaceae</taxon>
        <taxon>Alkalitalea</taxon>
    </lineage>
</organism>
<dbReference type="PANTHER" id="PTHR48079:SF6">
    <property type="entry name" value="NAD(P)-BINDING DOMAIN-CONTAINING PROTEIN-RELATED"/>
    <property type="match status" value="1"/>
</dbReference>
<evidence type="ECO:0000313" key="3">
    <source>
        <dbReference type="Proteomes" id="UP000191055"/>
    </source>
</evidence>
<keyword evidence="3" id="KW-1185">Reference proteome</keyword>